<evidence type="ECO:0000313" key="2">
    <source>
        <dbReference type="EMBL" id="TYZ06931.1"/>
    </source>
</evidence>
<protein>
    <submittedName>
        <fullName evidence="2">Uncharacterized protein</fullName>
    </submittedName>
</protein>
<name>A0A5D6UT94_9BACT</name>
<dbReference type="EMBL" id="VTHL01000020">
    <property type="protein sequence ID" value="TYZ06931.1"/>
    <property type="molecule type" value="Genomic_DNA"/>
</dbReference>
<reference evidence="2 3" key="1">
    <citation type="submission" date="2019-08" db="EMBL/GenBank/DDBJ databases">
        <authorList>
            <person name="Seo M.-J."/>
        </authorList>
    </citation>
    <scope>NUCLEOTIDE SEQUENCE [LARGE SCALE GENOMIC DNA]</scope>
    <source>
        <strain evidence="2 3">KIGAM108</strain>
    </source>
</reference>
<comment type="caution">
    <text evidence="2">The sequence shown here is derived from an EMBL/GenBank/DDBJ whole genome shotgun (WGS) entry which is preliminary data.</text>
</comment>
<keyword evidence="1" id="KW-0732">Signal</keyword>
<gene>
    <name evidence="2" type="ORF">FY528_16810</name>
</gene>
<organism evidence="2 3">
    <name type="scientific">Hymenobacter lutimineralis</name>
    <dbReference type="NCBI Taxonomy" id="2606448"/>
    <lineage>
        <taxon>Bacteria</taxon>
        <taxon>Pseudomonadati</taxon>
        <taxon>Bacteroidota</taxon>
        <taxon>Cytophagia</taxon>
        <taxon>Cytophagales</taxon>
        <taxon>Hymenobacteraceae</taxon>
        <taxon>Hymenobacter</taxon>
    </lineage>
</organism>
<sequence length="181" mass="19106">MKTTSFLFRPLLLACSFLLLSGCGKDDEEDAAPDSDGTVTWTRNGKTITSTIYSGAFYDDNMYVKDVMKISASQNINEETLSLAIDGLDAKGVGTYELKKSSAQDDGSVGAIVVGNGQTGALYNTLSASGSVNGTIKVTAYDKATQKLEGTFSFTAGAVPFGNGTGTQTITNGTFSFHRFR</sequence>
<dbReference type="AlphaFoldDB" id="A0A5D6UT94"/>
<dbReference type="Proteomes" id="UP000322791">
    <property type="component" value="Unassembled WGS sequence"/>
</dbReference>
<feature type="chain" id="PRO_5022819325" evidence="1">
    <location>
        <begin position="22"/>
        <end position="181"/>
    </location>
</feature>
<feature type="signal peptide" evidence="1">
    <location>
        <begin position="1"/>
        <end position="21"/>
    </location>
</feature>
<evidence type="ECO:0000313" key="3">
    <source>
        <dbReference type="Proteomes" id="UP000322791"/>
    </source>
</evidence>
<evidence type="ECO:0000256" key="1">
    <source>
        <dbReference type="SAM" id="SignalP"/>
    </source>
</evidence>
<accession>A0A5D6UT94</accession>
<keyword evidence="3" id="KW-1185">Reference proteome</keyword>
<dbReference type="PROSITE" id="PS51257">
    <property type="entry name" value="PROKAR_LIPOPROTEIN"/>
    <property type="match status" value="1"/>
</dbReference>
<proteinExistence type="predicted"/>
<dbReference type="RefSeq" id="WP_149072185.1">
    <property type="nucleotide sequence ID" value="NZ_VTHL01000020.1"/>
</dbReference>